<protein>
    <recommendedName>
        <fullName evidence="14">Fluoride-specific ion channel FluC</fullName>
    </recommendedName>
</protein>
<keyword evidence="5 14" id="KW-0479">Metal-binding</keyword>
<evidence type="ECO:0000256" key="9">
    <source>
        <dbReference type="ARBA" id="ARBA00023136"/>
    </source>
</evidence>
<dbReference type="RefSeq" id="WP_243365361.1">
    <property type="nucleotide sequence ID" value="NZ_CP094348.1"/>
</dbReference>
<comment type="similarity">
    <text evidence="11 14">Belongs to the fluoride channel Fluc/FEX (TC 1.A.43) family.</text>
</comment>
<evidence type="ECO:0000256" key="5">
    <source>
        <dbReference type="ARBA" id="ARBA00022723"/>
    </source>
</evidence>
<comment type="subcellular location">
    <subcellularLocation>
        <location evidence="1 14">Cell membrane</location>
        <topology evidence="1 14">Multi-pass membrane protein</topology>
    </subcellularLocation>
</comment>
<keyword evidence="9 14" id="KW-0472">Membrane</keyword>
<accession>A0ABY3ZT74</accession>
<keyword evidence="10 14" id="KW-0407">Ion channel</keyword>
<feature type="binding site" evidence="14">
    <location>
        <position position="63"/>
    </location>
    <ligand>
        <name>Na(+)</name>
        <dbReference type="ChEBI" id="CHEBI:29101"/>
        <note>structural</note>
    </ligand>
</feature>
<keyword evidence="4 14" id="KW-0812">Transmembrane</keyword>
<evidence type="ECO:0000256" key="1">
    <source>
        <dbReference type="ARBA" id="ARBA00004651"/>
    </source>
</evidence>
<feature type="binding site" evidence="14">
    <location>
        <position position="60"/>
    </location>
    <ligand>
        <name>Na(+)</name>
        <dbReference type="ChEBI" id="CHEBI:29101"/>
        <note>structural</note>
    </ligand>
</feature>
<comment type="activity regulation">
    <text evidence="14">Na(+) is not transported, but it plays an essential structural role and its presence is essential for fluoride channel function.</text>
</comment>
<proteinExistence type="inferred from homology"/>
<dbReference type="Proteomes" id="UP000830343">
    <property type="component" value="Chromosome"/>
</dbReference>
<evidence type="ECO:0000256" key="14">
    <source>
        <dbReference type="HAMAP-Rule" id="MF_00454"/>
    </source>
</evidence>
<reference evidence="15" key="2">
    <citation type="submission" date="2022-04" db="EMBL/GenBank/DDBJ databases">
        <title>Antimicrobial genetic elements in methicillin-resistant Macrococcus armenti.</title>
        <authorList>
            <person name="Keller J.E."/>
            <person name="Schwendener S."/>
            <person name="Pantucek R."/>
            <person name="Perreten V."/>
        </authorList>
    </citation>
    <scope>NUCLEOTIDE SEQUENCE</scope>
    <source>
        <strain evidence="15">CCM 2609</strain>
    </source>
</reference>
<feature type="transmembrane region" description="Helical" evidence="14">
    <location>
        <begin position="38"/>
        <end position="62"/>
    </location>
</feature>
<evidence type="ECO:0000256" key="3">
    <source>
        <dbReference type="ARBA" id="ARBA00022475"/>
    </source>
</evidence>
<name>A0ABY3ZT74_9STAP</name>
<sequence>MIYVMLGAPIGALLRMLLSKRNDDFPKGTLIANLTGSFLLGICAHLTGAASLYFSIGVLGSFTTFSTLNLELVQLYEQSKRKCFTYMTLTYIPGPILFAVAYHLLSSLQVCNFFEKVMEIYINSFIIIM</sequence>
<evidence type="ECO:0000256" key="2">
    <source>
        <dbReference type="ARBA" id="ARBA00022448"/>
    </source>
</evidence>
<keyword evidence="6 14" id="KW-1133">Transmembrane helix</keyword>
<evidence type="ECO:0000256" key="4">
    <source>
        <dbReference type="ARBA" id="ARBA00022692"/>
    </source>
</evidence>
<dbReference type="Pfam" id="PF02537">
    <property type="entry name" value="CRCB"/>
    <property type="match status" value="1"/>
</dbReference>
<evidence type="ECO:0000256" key="12">
    <source>
        <dbReference type="ARBA" id="ARBA00035585"/>
    </source>
</evidence>
<evidence type="ECO:0000313" key="15">
    <source>
        <dbReference type="EMBL" id="UOB20023.1"/>
    </source>
</evidence>
<keyword evidence="8 14" id="KW-0406">Ion transport</keyword>
<comment type="catalytic activity">
    <reaction evidence="12">
        <text>fluoride(in) = fluoride(out)</text>
        <dbReference type="Rhea" id="RHEA:76159"/>
        <dbReference type="ChEBI" id="CHEBI:17051"/>
    </reaction>
    <physiologicalReaction direction="left-to-right" evidence="12">
        <dbReference type="Rhea" id="RHEA:76160"/>
    </physiologicalReaction>
</comment>
<keyword evidence="7 14" id="KW-0915">Sodium</keyword>
<evidence type="ECO:0000313" key="16">
    <source>
        <dbReference type="Proteomes" id="UP000830343"/>
    </source>
</evidence>
<comment type="function">
    <text evidence="13 14">Fluoride-specific ion channel. Important for reducing fluoride concentration in the cell, thus reducing its toxicity.</text>
</comment>
<dbReference type="InterPro" id="IPR003691">
    <property type="entry name" value="FluC"/>
</dbReference>
<dbReference type="PANTHER" id="PTHR28259">
    <property type="entry name" value="FLUORIDE EXPORT PROTEIN 1-RELATED"/>
    <property type="match status" value="1"/>
</dbReference>
<evidence type="ECO:0000256" key="7">
    <source>
        <dbReference type="ARBA" id="ARBA00023053"/>
    </source>
</evidence>
<keyword evidence="2 14" id="KW-0813">Transport</keyword>
<gene>
    <name evidence="14" type="primary">fluC</name>
    <name evidence="14" type="synonym">crcB</name>
    <name evidence="15" type="ORF">MRZ06_08265</name>
</gene>
<dbReference type="PANTHER" id="PTHR28259:SF16">
    <property type="entry name" value="FLUORIDE-SPECIFIC ION CHANNEL FLUC 2"/>
    <property type="match status" value="1"/>
</dbReference>
<reference evidence="15" key="1">
    <citation type="submission" date="2022-03" db="EMBL/GenBank/DDBJ databases">
        <authorList>
            <person name="Vrbovska V."/>
            <person name="Kovarovic V."/>
            <person name="Botka T."/>
            <person name="Pantucek R."/>
        </authorList>
    </citation>
    <scope>NUCLEOTIDE SEQUENCE</scope>
    <source>
        <strain evidence="15">CCM 2609</strain>
    </source>
</reference>
<keyword evidence="16" id="KW-1185">Reference proteome</keyword>
<evidence type="ECO:0000256" key="8">
    <source>
        <dbReference type="ARBA" id="ARBA00023065"/>
    </source>
</evidence>
<dbReference type="EMBL" id="CP094348">
    <property type="protein sequence ID" value="UOB20023.1"/>
    <property type="molecule type" value="Genomic_DNA"/>
</dbReference>
<organism evidence="15 16">
    <name type="scientific">Macrococcus armenti</name>
    <dbReference type="NCBI Taxonomy" id="2875764"/>
    <lineage>
        <taxon>Bacteria</taxon>
        <taxon>Bacillati</taxon>
        <taxon>Bacillota</taxon>
        <taxon>Bacilli</taxon>
        <taxon>Bacillales</taxon>
        <taxon>Staphylococcaceae</taxon>
        <taxon>Macrococcus</taxon>
    </lineage>
</organism>
<evidence type="ECO:0000256" key="6">
    <source>
        <dbReference type="ARBA" id="ARBA00022989"/>
    </source>
</evidence>
<evidence type="ECO:0000256" key="10">
    <source>
        <dbReference type="ARBA" id="ARBA00023303"/>
    </source>
</evidence>
<evidence type="ECO:0000256" key="13">
    <source>
        <dbReference type="ARBA" id="ARBA00049940"/>
    </source>
</evidence>
<feature type="transmembrane region" description="Helical" evidence="14">
    <location>
        <begin position="83"/>
        <end position="105"/>
    </location>
</feature>
<dbReference type="HAMAP" id="MF_00454">
    <property type="entry name" value="FluC"/>
    <property type="match status" value="1"/>
</dbReference>
<keyword evidence="3 14" id="KW-1003">Cell membrane</keyword>
<evidence type="ECO:0000256" key="11">
    <source>
        <dbReference type="ARBA" id="ARBA00035120"/>
    </source>
</evidence>
<comment type="caution">
    <text evidence="14">Lacks conserved residue(s) required for the propagation of feature annotation.</text>
</comment>